<proteinExistence type="predicted"/>
<evidence type="ECO:0000313" key="2">
    <source>
        <dbReference type="EMBL" id="SIT86697.1"/>
    </source>
</evidence>
<keyword evidence="2" id="KW-0328">Glycosyltransferase</keyword>
<reference evidence="2 3" key="1">
    <citation type="submission" date="2017-01" db="EMBL/GenBank/DDBJ databases">
        <authorList>
            <person name="Mah S.A."/>
            <person name="Swanson W.J."/>
            <person name="Moy G.W."/>
            <person name="Vacquier V.D."/>
        </authorList>
    </citation>
    <scope>NUCLEOTIDE SEQUENCE [LARGE SCALE GENOMIC DNA]</scope>
    <source>
        <strain evidence="2 3">DSM 21219</strain>
    </source>
</reference>
<dbReference type="AlphaFoldDB" id="A0A1R3X738"/>
<keyword evidence="2" id="KW-0808">Transferase</keyword>
<dbReference type="InterPro" id="IPR000836">
    <property type="entry name" value="PRTase_dom"/>
</dbReference>
<dbReference type="GO" id="GO:0016757">
    <property type="term" value="F:glycosyltransferase activity"/>
    <property type="evidence" value="ECO:0007669"/>
    <property type="project" value="UniProtKB-KW"/>
</dbReference>
<dbReference type="Gene3D" id="3.30.1310.20">
    <property type="entry name" value="PRTase-like"/>
    <property type="match status" value="1"/>
</dbReference>
<dbReference type="InterPro" id="IPR029057">
    <property type="entry name" value="PRTase-like"/>
</dbReference>
<dbReference type="Gene3D" id="3.40.50.2020">
    <property type="match status" value="1"/>
</dbReference>
<dbReference type="Proteomes" id="UP000192455">
    <property type="component" value="Unassembled WGS sequence"/>
</dbReference>
<dbReference type="SUPFAM" id="SSF53271">
    <property type="entry name" value="PRTase-like"/>
    <property type="match status" value="1"/>
</dbReference>
<dbReference type="CDD" id="cd06223">
    <property type="entry name" value="PRTases_typeI"/>
    <property type="match status" value="1"/>
</dbReference>
<feature type="domain" description="Phosphoribosyltransferase" evidence="1">
    <location>
        <begin position="20"/>
        <end position="180"/>
    </location>
</feature>
<protein>
    <submittedName>
        <fullName evidence="2">Predicted phosphoribosyltransferase</fullName>
    </submittedName>
</protein>
<dbReference type="RefSeq" id="WP_200805450.1">
    <property type="nucleotide sequence ID" value="NZ_FTPS01000002.1"/>
</dbReference>
<gene>
    <name evidence="2" type="ORF">SAMN05421849_2377</name>
</gene>
<dbReference type="EMBL" id="FTPS01000002">
    <property type="protein sequence ID" value="SIT86697.1"/>
    <property type="molecule type" value="Genomic_DNA"/>
</dbReference>
<sequence length="214" mass="22781">MFADRFDAGRQLARALAPYRADAPLVLALPRGGVPVAVEVARALGAPLDVILVRKIGAPGQPELAIGALVDGDPPQLLLNDELVAATGADEDYIAAEREAQEREIARRRDIYRGGRPPPRLRDRTVIVVDDGIATGATLRVALQALGRAGAGRIIAAVPVAPADALPPIREEADEVIVLETPSRFQAVGAHYRDFDQTSDAQVIDILRRAGNRA</sequence>
<evidence type="ECO:0000259" key="1">
    <source>
        <dbReference type="Pfam" id="PF00156"/>
    </source>
</evidence>
<evidence type="ECO:0000313" key="3">
    <source>
        <dbReference type="Proteomes" id="UP000192455"/>
    </source>
</evidence>
<organism evidence="2 3">
    <name type="scientific">Pontibaca methylaminivorans</name>
    <dbReference type="NCBI Taxonomy" id="515897"/>
    <lineage>
        <taxon>Bacteria</taxon>
        <taxon>Pseudomonadati</taxon>
        <taxon>Pseudomonadota</taxon>
        <taxon>Alphaproteobacteria</taxon>
        <taxon>Rhodobacterales</taxon>
        <taxon>Roseobacteraceae</taxon>
        <taxon>Pontibaca</taxon>
    </lineage>
</organism>
<keyword evidence="3" id="KW-1185">Reference proteome</keyword>
<name>A0A1R3X738_9RHOB</name>
<dbReference type="Pfam" id="PF00156">
    <property type="entry name" value="Pribosyltran"/>
    <property type="match status" value="1"/>
</dbReference>
<accession>A0A1R3X738</accession>